<dbReference type="CDD" id="cd14080">
    <property type="entry name" value="STKc_TSSK-like"/>
    <property type="match status" value="1"/>
</dbReference>
<sequence>MSQLSQTPSEEATLEARGYKLVRKLGEGCYAKVYLAEYKPEQETDHNSILACKIIDTTNAPKNVVKKFLPRELDILVKLNHPHVVHVHSIFQRRTKYFIFMRFAENGDLFDFMLKNGPVAESQARVWFRQLALGLQYLHEMEIAHRDMKCENVLLTSNYNVKLADFGFARYTVDGRGKRVLSDTYCGSLSYVAPEILRSFPYNPKISDIWSLGVILYILLNKAMPFNETNIKRLYEEQITRKWRFRRKVMDTVTDHVKKLVSNMLEPDVSKRWHLDQIVQSDWIAMDPRLLVLTPAEQAALNNAIEERKRHEEKFSKRSSILMPSLVRSLLLNVHKLSCLFLSFMSYVTLSRSLAIVHLMYTHILSYIRQQNSHQAS</sequence>
<organism evidence="9 10">
    <name type="scientific">Dinoponera quadriceps</name>
    <name type="common">South American ant</name>
    <dbReference type="NCBI Taxonomy" id="609295"/>
    <lineage>
        <taxon>Eukaryota</taxon>
        <taxon>Metazoa</taxon>
        <taxon>Ecdysozoa</taxon>
        <taxon>Arthropoda</taxon>
        <taxon>Hexapoda</taxon>
        <taxon>Insecta</taxon>
        <taxon>Pterygota</taxon>
        <taxon>Neoptera</taxon>
        <taxon>Endopterygota</taxon>
        <taxon>Hymenoptera</taxon>
        <taxon>Apocrita</taxon>
        <taxon>Aculeata</taxon>
        <taxon>Formicoidea</taxon>
        <taxon>Formicidae</taxon>
        <taxon>Ponerinae</taxon>
        <taxon>Ponerini</taxon>
        <taxon>Dinoponera</taxon>
    </lineage>
</organism>
<dbReference type="PANTHER" id="PTHR24346">
    <property type="entry name" value="MAP/MICROTUBULE AFFINITY-REGULATING KINASE"/>
    <property type="match status" value="1"/>
</dbReference>
<evidence type="ECO:0000256" key="6">
    <source>
        <dbReference type="PROSITE-ProRule" id="PRU10141"/>
    </source>
</evidence>
<evidence type="ECO:0000313" key="10">
    <source>
        <dbReference type="RefSeq" id="XP_014469774.1"/>
    </source>
</evidence>
<dbReference type="GO" id="GO:0035556">
    <property type="term" value="P:intracellular signal transduction"/>
    <property type="evidence" value="ECO:0007669"/>
    <property type="project" value="TreeGrafter"/>
</dbReference>
<gene>
    <name evidence="10" type="primary">LOC106741884</name>
</gene>
<evidence type="ECO:0000256" key="1">
    <source>
        <dbReference type="ARBA" id="ARBA00022527"/>
    </source>
</evidence>
<protein>
    <submittedName>
        <fullName evidence="10">Testis-specific serine/threonine-protein kinase 1-like</fullName>
    </submittedName>
</protein>
<evidence type="ECO:0000256" key="7">
    <source>
        <dbReference type="RuleBase" id="RU000304"/>
    </source>
</evidence>
<feature type="binding site" evidence="6">
    <location>
        <position position="53"/>
    </location>
    <ligand>
        <name>ATP</name>
        <dbReference type="ChEBI" id="CHEBI:30616"/>
    </ligand>
</feature>
<evidence type="ECO:0000256" key="4">
    <source>
        <dbReference type="ARBA" id="ARBA00022777"/>
    </source>
</evidence>
<dbReference type="KEGG" id="dqu:106741884"/>
<reference evidence="10" key="1">
    <citation type="submission" date="2025-08" db="UniProtKB">
        <authorList>
            <consortium name="RefSeq"/>
        </authorList>
    </citation>
    <scope>IDENTIFICATION</scope>
</reference>
<dbReference type="InterPro" id="IPR000719">
    <property type="entry name" value="Prot_kinase_dom"/>
</dbReference>
<dbReference type="PROSITE" id="PS50011">
    <property type="entry name" value="PROTEIN_KINASE_DOM"/>
    <property type="match status" value="1"/>
</dbReference>
<accession>A0A6P3WVT6</accession>
<dbReference type="InterPro" id="IPR011009">
    <property type="entry name" value="Kinase-like_dom_sf"/>
</dbReference>
<dbReference type="GO" id="GO:0005737">
    <property type="term" value="C:cytoplasm"/>
    <property type="evidence" value="ECO:0007669"/>
    <property type="project" value="TreeGrafter"/>
</dbReference>
<dbReference type="Proteomes" id="UP000515204">
    <property type="component" value="Unplaced"/>
</dbReference>
<dbReference type="RefSeq" id="XP_014469774.1">
    <property type="nucleotide sequence ID" value="XM_014614288.1"/>
</dbReference>
<dbReference type="GO" id="GO:0005524">
    <property type="term" value="F:ATP binding"/>
    <property type="evidence" value="ECO:0007669"/>
    <property type="project" value="UniProtKB-UniRule"/>
</dbReference>
<evidence type="ECO:0000259" key="8">
    <source>
        <dbReference type="PROSITE" id="PS50011"/>
    </source>
</evidence>
<keyword evidence="4" id="KW-0418">Kinase</keyword>
<dbReference type="Gene3D" id="1.10.510.10">
    <property type="entry name" value="Transferase(Phosphotransferase) domain 1"/>
    <property type="match status" value="1"/>
</dbReference>
<keyword evidence="5 6" id="KW-0067">ATP-binding</keyword>
<proteinExistence type="inferred from homology"/>
<keyword evidence="1 7" id="KW-0723">Serine/threonine-protein kinase</keyword>
<evidence type="ECO:0000256" key="2">
    <source>
        <dbReference type="ARBA" id="ARBA00022679"/>
    </source>
</evidence>
<dbReference type="SMART" id="SM00220">
    <property type="entry name" value="S_TKc"/>
    <property type="match status" value="1"/>
</dbReference>
<dbReference type="Pfam" id="PF00069">
    <property type="entry name" value="Pkinase"/>
    <property type="match status" value="1"/>
</dbReference>
<comment type="similarity">
    <text evidence="7">Belongs to the protein kinase superfamily.</text>
</comment>
<dbReference type="PANTHER" id="PTHR24346:SF82">
    <property type="entry name" value="KP78A-RELATED"/>
    <property type="match status" value="1"/>
</dbReference>
<evidence type="ECO:0000256" key="5">
    <source>
        <dbReference type="ARBA" id="ARBA00022840"/>
    </source>
</evidence>
<dbReference type="GO" id="GO:0050321">
    <property type="term" value="F:tau-protein kinase activity"/>
    <property type="evidence" value="ECO:0007669"/>
    <property type="project" value="TreeGrafter"/>
</dbReference>
<dbReference type="GeneID" id="106741884"/>
<name>A0A6P3WVT6_DINQU</name>
<dbReference type="InterPro" id="IPR008271">
    <property type="entry name" value="Ser/Thr_kinase_AS"/>
</dbReference>
<dbReference type="PROSITE" id="PS00107">
    <property type="entry name" value="PROTEIN_KINASE_ATP"/>
    <property type="match status" value="1"/>
</dbReference>
<evidence type="ECO:0000313" key="9">
    <source>
        <dbReference type="Proteomes" id="UP000515204"/>
    </source>
</evidence>
<keyword evidence="9" id="KW-1185">Reference proteome</keyword>
<dbReference type="PROSITE" id="PS00108">
    <property type="entry name" value="PROTEIN_KINASE_ST"/>
    <property type="match status" value="1"/>
</dbReference>
<evidence type="ECO:0000256" key="3">
    <source>
        <dbReference type="ARBA" id="ARBA00022741"/>
    </source>
</evidence>
<dbReference type="InterPro" id="IPR017441">
    <property type="entry name" value="Protein_kinase_ATP_BS"/>
</dbReference>
<keyword evidence="3 6" id="KW-0547">Nucleotide-binding</keyword>
<keyword evidence="2" id="KW-0808">Transferase</keyword>
<dbReference type="GO" id="GO:0000226">
    <property type="term" value="P:microtubule cytoskeleton organization"/>
    <property type="evidence" value="ECO:0007669"/>
    <property type="project" value="TreeGrafter"/>
</dbReference>
<dbReference type="FunFam" id="1.10.510.10:FF:000943">
    <property type="entry name" value="testis-specific serine/threonine-protein kinase 1"/>
    <property type="match status" value="1"/>
</dbReference>
<feature type="domain" description="Protein kinase" evidence="8">
    <location>
        <begin position="19"/>
        <end position="284"/>
    </location>
</feature>
<dbReference type="SUPFAM" id="SSF56112">
    <property type="entry name" value="Protein kinase-like (PK-like)"/>
    <property type="match status" value="1"/>
</dbReference>
<dbReference type="OrthoDB" id="541276at2759"/>
<dbReference type="AlphaFoldDB" id="A0A6P3WVT6"/>